<reference evidence="1 2" key="1">
    <citation type="submission" date="2012-11" db="EMBL/GenBank/DDBJ databases">
        <title>Whole genome sequence of Acidocella aminolytica 101 = DSM 11237.</title>
        <authorList>
            <person name="Azuma Y."/>
            <person name="Higashiura N."/>
            <person name="Hirakawa H."/>
            <person name="Matsushita K."/>
        </authorList>
    </citation>
    <scope>NUCLEOTIDE SEQUENCE [LARGE SCALE GENOMIC DNA]</scope>
    <source>
        <strain evidence="2">101 / DSM 11237</strain>
    </source>
</reference>
<dbReference type="EMBL" id="BANC01000172">
    <property type="protein sequence ID" value="GAN82204.1"/>
    <property type="molecule type" value="Genomic_DNA"/>
</dbReference>
<organism evidence="1 2">
    <name type="scientific">Acidocella aminolytica 101 = DSM 11237</name>
    <dbReference type="NCBI Taxonomy" id="1120923"/>
    <lineage>
        <taxon>Bacteria</taxon>
        <taxon>Pseudomonadati</taxon>
        <taxon>Pseudomonadota</taxon>
        <taxon>Alphaproteobacteria</taxon>
        <taxon>Acetobacterales</taxon>
        <taxon>Acidocellaceae</taxon>
        <taxon>Acidocella</taxon>
    </lineage>
</organism>
<name>A0A0D6PN37_9PROT</name>
<proteinExistence type="predicted"/>
<comment type="caution">
    <text evidence="1">The sequence shown here is derived from an EMBL/GenBank/DDBJ whole genome shotgun (WGS) entry which is preliminary data.</text>
</comment>
<keyword evidence="2" id="KW-1185">Reference proteome</keyword>
<evidence type="ECO:0000313" key="1">
    <source>
        <dbReference type="EMBL" id="GAN82204.1"/>
    </source>
</evidence>
<sequence>MLVQAFRVFPGEGAIVGRLLTGYTDIEYQLCFCAGMGGGDVAKAITDIYSKRGEKRRVDIAKQLGGAGYCAAGLGAEFVEAIEDMMLCRTIRNQYAHCIWHDRRVGKLAFAHMEDIASPTGPGADPINLAFEFVDMPLLNHQEQFFFYTRDTLNYLNYRRRQIVGEINAGATIRTPTKVARPLRHL</sequence>
<dbReference type="AlphaFoldDB" id="A0A0D6PN37"/>
<accession>A0A0D6PN37</accession>
<evidence type="ECO:0000313" key="2">
    <source>
        <dbReference type="Proteomes" id="UP000032668"/>
    </source>
</evidence>
<dbReference type="RefSeq" id="WP_048880598.1">
    <property type="nucleotide sequence ID" value="NZ_BANC01000172.1"/>
</dbReference>
<dbReference type="Proteomes" id="UP000032668">
    <property type="component" value="Unassembled WGS sequence"/>
</dbReference>
<protein>
    <submittedName>
        <fullName evidence="1">Uncharacterized protein</fullName>
    </submittedName>
</protein>
<dbReference type="OrthoDB" id="7376376at2"/>
<gene>
    <name evidence="1" type="ORF">Aam_175_001</name>
</gene>